<organism evidence="2 3">
    <name type="scientific">Candidatus Schekmanbacteria bacterium RBG_16_38_10</name>
    <dbReference type="NCBI Taxonomy" id="1817879"/>
    <lineage>
        <taxon>Bacteria</taxon>
        <taxon>Candidatus Schekmaniibacteriota</taxon>
    </lineage>
</organism>
<dbReference type="Pfam" id="PF00535">
    <property type="entry name" value="Glycos_transf_2"/>
    <property type="match status" value="1"/>
</dbReference>
<dbReference type="InterPro" id="IPR001173">
    <property type="entry name" value="Glyco_trans_2-like"/>
</dbReference>
<evidence type="ECO:0000313" key="2">
    <source>
        <dbReference type="EMBL" id="OGL46402.1"/>
    </source>
</evidence>
<protein>
    <recommendedName>
        <fullName evidence="1">Glycosyltransferase 2-like domain-containing protein</fullName>
    </recommendedName>
</protein>
<dbReference type="PANTHER" id="PTHR43685:SF2">
    <property type="entry name" value="GLYCOSYLTRANSFERASE 2-LIKE DOMAIN-CONTAINING PROTEIN"/>
    <property type="match status" value="1"/>
</dbReference>
<dbReference type="InterPro" id="IPR029044">
    <property type="entry name" value="Nucleotide-diphossugar_trans"/>
</dbReference>
<reference evidence="2 3" key="1">
    <citation type="journal article" date="2016" name="Nat. Commun.">
        <title>Thousands of microbial genomes shed light on interconnected biogeochemical processes in an aquifer system.</title>
        <authorList>
            <person name="Anantharaman K."/>
            <person name="Brown C.T."/>
            <person name="Hug L.A."/>
            <person name="Sharon I."/>
            <person name="Castelle C.J."/>
            <person name="Probst A.J."/>
            <person name="Thomas B.C."/>
            <person name="Singh A."/>
            <person name="Wilkins M.J."/>
            <person name="Karaoz U."/>
            <person name="Brodie E.L."/>
            <person name="Williams K.H."/>
            <person name="Hubbard S.S."/>
            <person name="Banfield J.F."/>
        </authorList>
    </citation>
    <scope>NUCLEOTIDE SEQUENCE [LARGE SCALE GENOMIC DNA]</scope>
</reference>
<evidence type="ECO:0000313" key="3">
    <source>
        <dbReference type="Proteomes" id="UP000178797"/>
    </source>
</evidence>
<dbReference type="SUPFAM" id="SSF53448">
    <property type="entry name" value="Nucleotide-diphospho-sugar transferases"/>
    <property type="match status" value="1"/>
</dbReference>
<accession>A0A1F7RXX3</accession>
<sequence length="318" mass="36268">MKNKRLISIIICTHNRALVLTDALQSLEKVKIPEGFAVELILVDNASSDGTSLLIEAFRKKINKFQLHHLREENLGKSFALNRGICAATGVVIAFVDDDHLIDDDYLLVICEAVRKHCDYSIFCGRVFPNWDGSEPQWVHDDSKYPIRPYPIPTFDLGESPLEIKDDKTFLPGSGNLIVRREVFERVGLFSEEIGPKGHNLKGGEDIEFVRRALSKQERILYIPHIRQYHQVLSENLRLSYLVKKAYHRSTAAYQFSKLAQSGNGIHRVPYYLLRQAMARLLKIALSFNRDARRYNLVRFAATVGEINGRIKASTMLS</sequence>
<feature type="domain" description="Glycosyltransferase 2-like" evidence="1">
    <location>
        <begin position="8"/>
        <end position="187"/>
    </location>
</feature>
<comment type="caution">
    <text evidence="2">The sequence shown here is derived from an EMBL/GenBank/DDBJ whole genome shotgun (WGS) entry which is preliminary data.</text>
</comment>
<gene>
    <name evidence="2" type="ORF">A2W05_10290</name>
</gene>
<dbReference type="InterPro" id="IPR050834">
    <property type="entry name" value="Glycosyltransf_2"/>
</dbReference>
<proteinExistence type="predicted"/>
<dbReference type="AlphaFoldDB" id="A0A1F7RXX3"/>
<dbReference type="Gene3D" id="3.90.550.10">
    <property type="entry name" value="Spore Coat Polysaccharide Biosynthesis Protein SpsA, Chain A"/>
    <property type="match status" value="1"/>
</dbReference>
<dbReference type="PANTHER" id="PTHR43685">
    <property type="entry name" value="GLYCOSYLTRANSFERASE"/>
    <property type="match status" value="1"/>
</dbReference>
<evidence type="ECO:0000259" key="1">
    <source>
        <dbReference type="Pfam" id="PF00535"/>
    </source>
</evidence>
<dbReference type="Proteomes" id="UP000178797">
    <property type="component" value="Unassembled WGS sequence"/>
</dbReference>
<dbReference type="CDD" id="cd00761">
    <property type="entry name" value="Glyco_tranf_GTA_type"/>
    <property type="match status" value="1"/>
</dbReference>
<dbReference type="EMBL" id="MGDE01000090">
    <property type="protein sequence ID" value="OGL46402.1"/>
    <property type="molecule type" value="Genomic_DNA"/>
</dbReference>
<name>A0A1F7RXX3_9BACT</name>